<dbReference type="EMBL" id="JBEZFP010000068">
    <property type="protein sequence ID" value="MEU8136671.1"/>
    <property type="molecule type" value="Genomic_DNA"/>
</dbReference>
<evidence type="ECO:0000313" key="4">
    <source>
        <dbReference type="Proteomes" id="UP001551482"/>
    </source>
</evidence>
<comment type="caution">
    <text evidence="3">The sequence shown here is derived from an EMBL/GenBank/DDBJ whole genome shotgun (WGS) entry which is preliminary data.</text>
</comment>
<sequence>MDDAHAPMYDEGPGTGISGHKESAQGAPAAVLAGTVVTALLAAVFAVSEGLGANALIIAAAVAVTAAVGVRGRRIRPWTLVWALGGAALVAVPLWHGDTWLHPLTLAVALGAASVALAGGRTWWQIATRPFAVLLLAPRGVLWVYRGLARVLPRRRGSAGAAFRAVVLTALVTAVFAALFAAADAVFAELLSGLVPGGEIFVRAFLAALGVALAAGAASVAFDPPHGALWREPNVPRVPVRGRMEWAVPLAVLDVLFAGFVVVQVVVLFGGVDGPLDDADTTRAEYAREGFWQLLWVTVLTLVVIALVMYAVPRDRPADRSLAKWLVGVLAVLALVVGAASLYRTDAYIDDFGLSRSRLVMAGAELWMCVVLVSVLAALVWRAVVAVLPRTTAVAALVTVVVIAAASPDAMVADQRVSLYERTGRLNLEYVRGLGVDAVPALDRLPEPVRSCALRDIAADLADGDRPWYATSLARERAERLLRDRPVRASASCPSLLSPGYGTTRAGDVPAGRR</sequence>
<accession>A0ABV3DLW6</accession>
<feature type="transmembrane region" description="Helical" evidence="2">
    <location>
        <begin position="77"/>
        <end position="95"/>
    </location>
</feature>
<organism evidence="3 4">
    <name type="scientific">Streptodolium elevatio</name>
    <dbReference type="NCBI Taxonomy" id="3157996"/>
    <lineage>
        <taxon>Bacteria</taxon>
        <taxon>Bacillati</taxon>
        <taxon>Actinomycetota</taxon>
        <taxon>Actinomycetes</taxon>
        <taxon>Kitasatosporales</taxon>
        <taxon>Streptomycetaceae</taxon>
        <taxon>Streptodolium</taxon>
    </lineage>
</organism>
<feature type="region of interest" description="Disordered" evidence="1">
    <location>
        <begin position="491"/>
        <end position="514"/>
    </location>
</feature>
<feature type="transmembrane region" description="Helical" evidence="2">
    <location>
        <begin position="325"/>
        <end position="343"/>
    </location>
</feature>
<feature type="transmembrane region" description="Helical" evidence="2">
    <location>
        <begin position="101"/>
        <end position="119"/>
    </location>
</feature>
<feature type="transmembrane region" description="Helical" evidence="2">
    <location>
        <begin position="246"/>
        <end position="270"/>
    </location>
</feature>
<feature type="transmembrane region" description="Helical" evidence="2">
    <location>
        <begin position="387"/>
        <end position="406"/>
    </location>
</feature>
<feature type="transmembrane region" description="Helical" evidence="2">
    <location>
        <begin position="364"/>
        <end position="381"/>
    </location>
</feature>
<evidence type="ECO:0000256" key="2">
    <source>
        <dbReference type="SAM" id="Phobius"/>
    </source>
</evidence>
<feature type="transmembrane region" description="Helical" evidence="2">
    <location>
        <begin position="53"/>
        <end position="70"/>
    </location>
</feature>
<name>A0ABV3DLW6_9ACTN</name>
<feature type="transmembrane region" description="Helical" evidence="2">
    <location>
        <begin position="200"/>
        <end position="222"/>
    </location>
</feature>
<keyword evidence="4" id="KW-1185">Reference proteome</keyword>
<feature type="transmembrane region" description="Helical" evidence="2">
    <location>
        <begin position="291"/>
        <end position="313"/>
    </location>
</feature>
<evidence type="ECO:0000256" key="1">
    <source>
        <dbReference type="SAM" id="MobiDB-lite"/>
    </source>
</evidence>
<keyword evidence="2" id="KW-1133">Transmembrane helix</keyword>
<dbReference type="Pfam" id="PF13687">
    <property type="entry name" value="DUF4153"/>
    <property type="match status" value="1"/>
</dbReference>
<dbReference type="InterPro" id="IPR025291">
    <property type="entry name" value="DUF4153"/>
</dbReference>
<protein>
    <submittedName>
        <fullName evidence="3">DUF4153 domain-containing protein</fullName>
    </submittedName>
</protein>
<dbReference type="Proteomes" id="UP001551482">
    <property type="component" value="Unassembled WGS sequence"/>
</dbReference>
<keyword evidence="2" id="KW-0472">Membrane</keyword>
<reference evidence="3 4" key="1">
    <citation type="submission" date="2024-06" db="EMBL/GenBank/DDBJ databases">
        <title>The Natural Products Discovery Center: Release of the First 8490 Sequenced Strains for Exploring Actinobacteria Biosynthetic Diversity.</title>
        <authorList>
            <person name="Kalkreuter E."/>
            <person name="Kautsar S.A."/>
            <person name="Yang D."/>
            <person name="Bader C.D."/>
            <person name="Teijaro C.N."/>
            <person name="Fluegel L."/>
            <person name="Davis C.M."/>
            <person name="Simpson J.R."/>
            <person name="Lauterbach L."/>
            <person name="Steele A.D."/>
            <person name="Gui C."/>
            <person name="Meng S."/>
            <person name="Li G."/>
            <person name="Viehrig K."/>
            <person name="Ye F."/>
            <person name="Su P."/>
            <person name="Kiefer A.F."/>
            <person name="Nichols A."/>
            <person name="Cepeda A.J."/>
            <person name="Yan W."/>
            <person name="Fan B."/>
            <person name="Jiang Y."/>
            <person name="Adhikari A."/>
            <person name="Zheng C.-J."/>
            <person name="Schuster L."/>
            <person name="Cowan T.M."/>
            <person name="Smanski M.J."/>
            <person name="Chevrette M.G."/>
            <person name="De Carvalho L.P.S."/>
            <person name="Shen B."/>
        </authorList>
    </citation>
    <scope>NUCLEOTIDE SEQUENCE [LARGE SCALE GENOMIC DNA]</scope>
    <source>
        <strain evidence="3 4">NPDC048946</strain>
    </source>
</reference>
<feature type="region of interest" description="Disordered" evidence="1">
    <location>
        <begin position="1"/>
        <end position="22"/>
    </location>
</feature>
<proteinExistence type="predicted"/>
<gene>
    <name evidence="3" type="ORF">AB0C36_24565</name>
</gene>
<dbReference type="RefSeq" id="WP_358357463.1">
    <property type="nucleotide sequence ID" value="NZ_JBEZFP010000068.1"/>
</dbReference>
<keyword evidence="2" id="KW-0812">Transmembrane</keyword>
<evidence type="ECO:0000313" key="3">
    <source>
        <dbReference type="EMBL" id="MEU8136671.1"/>
    </source>
</evidence>
<feature type="transmembrane region" description="Helical" evidence="2">
    <location>
        <begin position="161"/>
        <end position="188"/>
    </location>
</feature>
<feature type="transmembrane region" description="Helical" evidence="2">
    <location>
        <begin position="27"/>
        <end position="47"/>
    </location>
</feature>